<feature type="domain" description="D-isomer specific 2-hydroxyacid dehydrogenase catalytic" evidence="4">
    <location>
        <begin position="6"/>
        <end position="320"/>
    </location>
</feature>
<sequence>MTKPKVFITRRLPDEVVNPYREHLDIEMWPREEEPVGRQVFIERAQSSHGLMTMLTEDVDEQILSQSNNLSIVANMAVGYDNVDVKTAERLNIAVTNTPDVLTETTADLTFGLLMATARKMIEASQYIKDNKWENWSPLMLAGTDIHGKTIGIVGMGRIGEAVAKRAKGFGMNVLYYNRSRKPEAEETFGASYTDFEVLLEQADYVVCLTPLTDETKHMFNKDAFHRMKKDAFFINASRGATVDEEALYEAIIKKKIAGAGLDVFEQEPISSEHPLLSCPEVVCLPHIGSSTKETRYKMMRLSLDNLVHHFQGKPLITPVTSSTDNS</sequence>
<accession>A0A1H0T8Q0</accession>
<dbReference type="GO" id="GO:0005829">
    <property type="term" value="C:cytosol"/>
    <property type="evidence" value="ECO:0007669"/>
    <property type="project" value="TreeGrafter"/>
</dbReference>
<evidence type="ECO:0000256" key="3">
    <source>
        <dbReference type="RuleBase" id="RU003719"/>
    </source>
</evidence>
<dbReference type="EMBL" id="FNIZ01000020">
    <property type="protein sequence ID" value="SDP49968.1"/>
    <property type="molecule type" value="Genomic_DNA"/>
</dbReference>
<dbReference type="InterPro" id="IPR050223">
    <property type="entry name" value="D-isomer_2-hydroxyacid_DH"/>
</dbReference>
<dbReference type="GO" id="GO:0051287">
    <property type="term" value="F:NAD binding"/>
    <property type="evidence" value="ECO:0007669"/>
    <property type="project" value="InterPro"/>
</dbReference>
<dbReference type="InterPro" id="IPR006139">
    <property type="entry name" value="D-isomer_2_OHA_DH_cat_dom"/>
</dbReference>
<dbReference type="PROSITE" id="PS00065">
    <property type="entry name" value="D_2_HYDROXYACID_DH_1"/>
    <property type="match status" value="1"/>
</dbReference>
<dbReference type="CDD" id="cd05301">
    <property type="entry name" value="GDH"/>
    <property type="match status" value="1"/>
</dbReference>
<evidence type="ECO:0000256" key="2">
    <source>
        <dbReference type="ARBA" id="ARBA00023002"/>
    </source>
</evidence>
<evidence type="ECO:0000313" key="6">
    <source>
        <dbReference type="EMBL" id="SDP49968.1"/>
    </source>
</evidence>
<dbReference type="Pfam" id="PF00389">
    <property type="entry name" value="2-Hacid_dh"/>
    <property type="match status" value="1"/>
</dbReference>
<dbReference type="SUPFAM" id="SSF51735">
    <property type="entry name" value="NAD(P)-binding Rossmann-fold domains"/>
    <property type="match status" value="1"/>
</dbReference>
<evidence type="ECO:0000313" key="7">
    <source>
        <dbReference type="Proteomes" id="UP000198860"/>
    </source>
</evidence>
<proteinExistence type="inferred from homology"/>
<keyword evidence="7" id="KW-1185">Reference proteome</keyword>
<feature type="domain" description="D-isomer specific 2-hydroxyacid dehydrogenase NAD-binding" evidence="5">
    <location>
        <begin position="111"/>
        <end position="289"/>
    </location>
</feature>
<dbReference type="FunFam" id="3.40.50.720:FF:000462">
    <property type="entry name" value="Glyoxylate reductase (NADP+)"/>
    <property type="match status" value="1"/>
</dbReference>
<dbReference type="GO" id="GO:0016618">
    <property type="term" value="F:hydroxypyruvate reductase [NAD(P)H] activity"/>
    <property type="evidence" value="ECO:0007669"/>
    <property type="project" value="TreeGrafter"/>
</dbReference>
<dbReference type="InterPro" id="IPR006140">
    <property type="entry name" value="D-isomer_DH_NAD-bd"/>
</dbReference>
<comment type="similarity">
    <text evidence="1 3">Belongs to the D-isomer specific 2-hydroxyacid dehydrogenase family.</text>
</comment>
<dbReference type="Proteomes" id="UP000198860">
    <property type="component" value="Unassembled WGS sequence"/>
</dbReference>
<dbReference type="Pfam" id="PF02826">
    <property type="entry name" value="2-Hacid_dh_C"/>
    <property type="match status" value="1"/>
</dbReference>
<dbReference type="Gene3D" id="3.40.50.720">
    <property type="entry name" value="NAD(P)-binding Rossmann-like Domain"/>
    <property type="match status" value="2"/>
</dbReference>
<dbReference type="OrthoDB" id="9805416at2"/>
<evidence type="ECO:0000259" key="4">
    <source>
        <dbReference type="Pfam" id="PF00389"/>
    </source>
</evidence>
<name>A0A1H0T8Q0_HALAD</name>
<dbReference type="RefSeq" id="WP_089654145.1">
    <property type="nucleotide sequence ID" value="NZ_FNIZ01000020.1"/>
</dbReference>
<dbReference type="PANTHER" id="PTHR10996">
    <property type="entry name" value="2-HYDROXYACID DEHYDROGENASE-RELATED"/>
    <property type="match status" value="1"/>
</dbReference>
<dbReference type="STRING" id="240303.SAMN05421677_12037"/>
<gene>
    <name evidence="6" type="ORF">SAMN05421677_12037</name>
</gene>
<organism evidence="6 7">
    <name type="scientific">Halobacillus aidingensis</name>
    <dbReference type="NCBI Taxonomy" id="240303"/>
    <lineage>
        <taxon>Bacteria</taxon>
        <taxon>Bacillati</taxon>
        <taxon>Bacillota</taxon>
        <taxon>Bacilli</taxon>
        <taxon>Bacillales</taxon>
        <taxon>Bacillaceae</taxon>
        <taxon>Halobacillus</taxon>
    </lineage>
</organism>
<evidence type="ECO:0000259" key="5">
    <source>
        <dbReference type="Pfam" id="PF02826"/>
    </source>
</evidence>
<dbReference type="SUPFAM" id="SSF52283">
    <property type="entry name" value="Formate/glycerate dehydrogenase catalytic domain-like"/>
    <property type="match status" value="1"/>
</dbReference>
<dbReference type="InterPro" id="IPR029752">
    <property type="entry name" value="D-isomer_DH_CS1"/>
</dbReference>
<reference evidence="7" key="1">
    <citation type="submission" date="2016-10" db="EMBL/GenBank/DDBJ databases">
        <authorList>
            <person name="Varghese N."/>
            <person name="Submissions S."/>
        </authorList>
    </citation>
    <scope>NUCLEOTIDE SEQUENCE [LARGE SCALE GENOMIC DNA]</scope>
    <source>
        <strain evidence="7">CGMCC 1.3703</strain>
    </source>
</reference>
<dbReference type="AlphaFoldDB" id="A0A1H0T8Q0"/>
<evidence type="ECO:0000256" key="1">
    <source>
        <dbReference type="ARBA" id="ARBA00005854"/>
    </source>
</evidence>
<protein>
    <submittedName>
        <fullName evidence="6">Glyoxylate reductase</fullName>
    </submittedName>
</protein>
<keyword evidence="2 3" id="KW-0560">Oxidoreductase</keyword>
<dbReference type="PANTHER" id="PTHR10996:SF283">
    <property type="entry name" value="GLYOXYLATE_HYDROXYPYRUVATE REDUCTASE B"/>
    <property type="match status" value="1"/>
</dbReference>
<dbReference type="GO" id="GO:0030267">
    <property type="term" value="F:glyoxylate reductase (NADPH) activity"/>
    <property type="evidence" value="ECO:0007669"/>
    <property type="project" value="TreeGrafter"/>
</dbReference>
<dbReference type="InterPro" id="IPR036291">
    <property type="entry name" value="NAD(P)-bd_dom_sf"/>
</dbReference>